<protein>
    <submittedName>
        <fullName evidence="1">Uncharacterized protein</fullName>
    </submittedName>
</protein>
<evidence type="ECO:0000313" key="1">
    <source>
        <dbReference type="EMBL" id="JAD28060.1"/>
    </source>
</evidence>
<proteinExistence type="predicted"/>
<organism evidence="1">
    <name type="scientific">Arundo donax</name>
    <name type="common">Giant reed</name>
    <name type="synonym">Donax arundinaceus</name>
    <dbReference type="NCBI Taxonomy" id="35708"/>
    <lineage>
        <taxon>Eukaryota</taxon>
        <taxon>Viridiplantae</taxon>
        <taxon>Streptophyta</taxon>
        <taxon>Embryophyta</taxon>
        <taxon>Tracheophyta</taxon>
        <taxon>Spermatophyta</taxon>
        <taxon>Magnoliopsida</taxon>
        <taxon>Liliopsida</taxon>
        <taxon>Poales</taxon>
        <taxon>Poaceae</taxon>
        <taxon>PACMAD clade</taxon>
        <taxon>Arundinoideae</taxon>
        <taxon>Arundineae</taxon>
        <taxon>Arundo</taxon>
    </lineage>
</organism>
<dbReference type="EMBL" id="GBRH01269835">
    <property type="protein sequence ID" value="JAD28060.1"/>
    <property type="molecule type" value="Transcribed_RNA"/>
</dbReference>
<sequence length="48" mass="5380">MRLTGNNLLVNDKRKTGRGRGAEHITRWSLAAVARVDLEEASSAWSRE</sequence>
<accession>A0A0A8YU06</accession>
<reference evidence="1" key="1">
    <citation type="submission" date="2014-09" db="EMBL/GenBank/DDBJ databases">
        <authorList>
            <person name="Magalhaes I.L.F."/>
            <person name="Oliveira U."/>
            <person name="Santos F.R."/>
            <person name="Vidigal T.H.D.A."/>
            <person name="Brescovit A.D."/>
            <person name="Santos A.J."/>
        </authorList>
    </citation>
    <scope>NUCLEOTIDE SEQUENCE</scope>
    <source>
        <tissue evidence="1">Shoot tissue taken approximately 20 cm above the soil surface</tissue>
    </source>
</reference>
<reference evidence="1" key="2">
    <citation type="journal article" date="2015" name="Data Brief">
        <title>Shoot transcriptome of the giant reed, Arundo donax.</title>
        <authorList>
            <person name="Barrero R.A."/>
            <person name="Guerrero F.D."/>
            <person name="Moolhuijzen P."/>
            <person name="Goolsby J.A."/>
            <person name="Tidwell J."/>
            <person name="Bellgard S.E."/>
            <person name="Bellgard M.I."/>
        </authorList>
    </citation>
    <scope>NUCLEOTIDE SEQUENCE</scope>
    <source>
        <tissue evidence="1">Shoot tissue taken approximately 20 cm above the soil surface</tissue>
    </source>
</reference>
<dbReference type="AlphaFoldDB" id="A0A0A8YU06"/>
<name>A0A0A8YU06_ARUDO</name>